<dbReference type="Proteomes" id="UP000199459">
    <property type="component" value="Unassembled WGS sequence"/>
</dbReference>
<accession>A0A1H8DAN7</accession>
<dbReference type="CDD" id="cd04186">
    <property type="entry name" value="GT_2_like_c"/>
    <property type="match status" value="1"/>
</dbReference>
<reference evidence="3 4" key="1">
    <citation type="submission" date="2016-10" db="EMBL/GenBank/DDBJ databases">
        <authorList>
            <person name="de Groot N.N."/>
        </authorList>
    </citation>
    <scope>NUCLEOTIDE SEQUENCE [LARGE SCALE GENOMIC DNA]</scope>
    <source>
        <strain evidence="3 4">Nm22</strain>
    </source>
</reference>
<dbReference type="EMBL" id="FOCP01000006">
    <property type="protein sequence ID" value="SEN03874.1"/>
    <property type="molecule type" value="Genomic_DNA"/>
</dbReference>
<evidence type="ECO:0000313" key="4">
    <source>
        <dbReference type="Proteomes" id="UP000199459"/>
    </source>
</evidence>
<protein>
    <recommendedName>
        <fullName evidence="2">Glycosyltransferase 2-like domain-containing protein</fullName>
    </recommendedName>
</protein>
<dbReference type="PANTHER" id="PTHR43179">
    <property type="entry name" value="RHAMNOSYLTRANSFERASE WBBL"/>
    <property type="match status" value="1"/>
</dbReference>
<dbReference type="Pfam" id="PF00535">
    <property type="entry name" value="Glycos_transf_2"/>
    <property type="match status" value="1"/>
</dbReference>
<dbReference type="InterPro" id="IPR029044">
    <property type="entry name" value="Nucleotide-diphossugar_trans"/>
</dbReference>
<proteinExistence type="predicted"/>
<evidence type="ECO:0000256" key="1">
    <source>
        <dbReference type="SAM" id="Phobius"/>
    </source>
</evidence>
<keyword evidence="1" id="KW-0472">Membrane</keyword>
<evidence type="ECO:0000313" key="3">
    <source>
        <dbReference type="EMBL" id="SEN03874.1"/>
    </source>
</evidence>
<sequence length="314" mass="35735">MTAQHTNPANHDNSGRLPVSVVIVNYNAGTLLAECIAIILNSVDSIIIVDNASTDSSLSTLTTRFRNEPRLNIIRNNANLGFSAGCNIGLDASDEPYVLFLNPDCKLEQRSLIRMLRVLQSDPEIGMVGGYLVNPDGTEQGGGRRRIPTPWRAFVRASGLYHLSTRWPGLFPDFHLHKQPLPDSPVAVEAISGAAMLVRRHAIQSVGKWDERYFLHCEDLDWCMRFRQRGWKIIFVPDARIVHYQGTCSRSRPFFVAWHKHKGMVYFYRKFFGQQYPGILMGLVATGVWLRFSMTVLYYLFYNFTKLLRLKHGS</sequence>
<feature type="transmembrane region" description="Helical" evidence="1">
    <location>
        <begin position="279"/>
        <end position="301"/>
    </location>
</feature>
<dbReference type="OrthoDB" id="9771846at2"/>
<dbReference type="InterPro" id="IPR001173">
    <property type="entry name" value="Glyco_trans_2-like"/>
</dbReference>
<dbReference type="PANTHER" id="PTHR43179:SF7">
    <property type="entry name" value="RHAMNOSYLTRANSFERASE WBBL"/>
    <property type="match status" value="1"/>
</dbReference>
<evidence type="ECO:0000259" key="2">
    <source>
        <dbReference type="Pfam" id="PF00535"/>
    </source>
</evidence>
<dbReference type="SUPFAM" id="SSF53448">
    <property type="entry name" value="Nucleotide-diphospho-sugar transferases"/>
    <property type="match status" value="1"/>
</dbReference>
<dbReference type="RefSeq" id="WP_090629540.1">
    <property type="nucleotide sequence ID" value="NZ_FOCP01000006.1"/>
</dbReference>
<dbReference type="STRING" id="917.SAMN05216326_11633"/>
<dbReference type="Pfam" id="PF13641">
    <property type="entry name" value="Glyco_tranf_2_3"/>
    <property type="match status" value="1"/>
</dbReference>
<dbReference type="AlphaFoldDB" id="A0A1H8DAN7"/>
<gene>
    <name evidence="3" type="ORF">SAMN05216325_106117</name>
</gene>
<name>A0A1H8DAN7_9PROT</name>
<dbReference type="Gene3D" id="3.90.550.10">
    <property type="entry name" value="Spore Coat Polysaccharide Biosynthesis Protein SpsA, Chain A"/>
    <property type="match status" value="1"/>
</dbReference>
<keyword evidence="1" id="KW-0812">Transmembrane</keyword>
<feature type="domain" description="Glycosyltransferase 2-like" evidence="2">
    <location>
        <begin position="20"/>
        <end position="155"/>
    </location>
</feature>
<keyword evidence="1" id="KW-1133">Transmembrane helix</keyword>
<organism evidence="3 4">
    <name type="scientific">Nitrosomonas marina</name>
    <dbReference type="NCBI Taxonomy" id="917"/>
    <lineage>
        <taxon>Bacteria</taxon>
        <taxon>Pseudomonadati</taxon>
        <taxon>Pseudomonadota</taxon>
        <taxon>Betaproteobacteria</taxon>
        <taxon>Nitrosomonadales</taxon>
        <taxon>Nitrosomonadaceae</taxon>
        <taxon>Nitrosomonas</taxon>
    </lineage>
</organism>